<proteinExistence type="predicted"/>
<dbReference type="AlphaFoldDB" id="A0A0A9EJE0"/>
<evidence type="ECO:0000313" key="1">
    <source>
        <dbReference type="EMBL" id="JAD97990.1"/>
    </source>
</evidence>
<name>A0A0A9EJE0_ARUDO</name>
<protein>
    <submittedName>
        <fullName evidence="1">Uncharacterized protein</fullName>
    </submittedName>
</protein>
<sequence length="39" mass="4644">MSNKCNRTQKHMILRMVVLPCRPYGAICPYQVHQYVSYN</sequence>
<dbReference type="EMBL" id="GBRH01199905">
    <property type="protein sequence ID" value="JAD97990.1"/>
    <property type="molecule type" value="Transcribed_RNA"/>
</dbReference>
<organism evidence="1">
    <name type="scientific">Arundo donax</name>
    <name type="common">Giant reed</name>
    <name type="synonym">Donax arundinaceus</name>
    <dbReference type="NCBI Taxonomy" id="35708"/>
    <lineage>
        <taxon>Eukaryota</taxon>
        <taxon>Viridiplantae</taxon>
        <taxon>Streptophyta</taxon>
        <taxon>Embryophyta</taxon>
        <taxon>Tracheophyta</taxon>
        <taxon>Spermatophyta</taxon>
        <taxon>Magnoliopsida</taxon>
        <taxon>Liliopsida</taxon>
        <taxon>Poales</taxon>
        <taxon>Poaceae</taxon>
        <taxon>PACMAD clade</taxon>
        <taxon>Arundinoideae</taxon>
        <taxon>Arundineae</taxon>
        <taxon>Arundo</taxon>
    </lineage>
</organism>
<reference evidence="1" key="1">
    <citation type="submission" date="2014-09" db="EMBL/GenBank/DDBJ databases">
        <authorList>
            <person name="Magalhaes I.L.F."/>
            <person name="Oliveira U."/>
            <person name="Santos F.R."/>
            <person name="Vidigal T.H.D.A."/>
            <person name="Brescovit A.D."/>
            <person name="Santos A.J."/>
        </authorList>
    </citation>
    <scope>NUCLEOTIDE SEQUENCE</scope>
    <source>
        <tissue evidence="1">Shoot tissue taken approximately 20 cm above the soil surface</tissue>
    </source>
</reference>
<reference evidence="1" key="2">
    <citation type="journal article" date="2015" name="Data Brief">
        <title>Shoot transcriptome of the giant reed, Arundo donax.</title>
        <authorList>
            <person name="Barrero R.A."/>
            <person name="Guerrero F.D."/>
            <person name="Moolhuijzen P."/>
            <person name="Goolsby J.A."/>
            <person name="Tidwell J."/>
            <person name="Bellgard S.E."/>
            <person name="Bellgard M.I."/>
        </authorList>
    </citation>
    <scope>NUCLEOTIDE SEQUENCE</scope>
    <source>
        <tissue evidence="1">Shoot tissue taken approximately 20 cm above the soil surface</tissue>
    </source>
</reference>
<accession>A0A0A9EJE0</accession>